<accession>A0ABS1QG21</accession>
<reference evidence="1 2" key="1">
    <citation type="submission" date="2020-12" db="EMBL/GenBank/DDBJ databases">
        <title>Chryseobacterium endoalhailicus sp. nov., isolated from seed of leguminous plant.</title>
        <authorList>
            <person name="Zhang X."/>
        </authorList>
    </citation>
    <scope>NUCLEOTIDE SEQUENCE [LARGE SCALE GENOMIC DNA]</scope>
    <source>
        <strain evidence="1 2">L7</strain>
    </source>
</reference>
<keyword evidence="2" id="KW-1185">Reference proteome</keyword>
<proteinExistence type="predicted"/>
<gene>
    <name evidence="1" type="ORF">JET18_11855</name>
</gene>
<dbReference type="Proteomes" id="UP000661696">
    <property type="component" value="Unassembled WGS sequence"/>
</dbReference>
<sequence length="73" mass="8659">MKKPYAELTGMTKNELLHEMGDDFNFYPDPVWIYLLHKNFLGRKTFLIVHFEKNIIIKTAIKKTYGNIAKTRL</sequence>
<dbReference type="RefSeq" id="WP_202091290.1">
    <property type="nucleotide sequence ID" value="NZ_JAELVM010000002.1"/>
</dbReference>
<evidence type="ECO:0000313" key="2">
    <source>
        <dbReference type="Proteomes" id="UP000661696"/>
    </source>
</evidence>
<evidence type="ECO:0000313" key="1">
    <source>
        <dbReference type="EMBL" id="MBL1221539.1"/>
    </source>
</evidence>
<comment type="caution">
    <text evidence="1">The sequence shown here is derived from an EMBL/GenBank/DDBJ whole genome shotgun (WGS) entry which is preliminary data.</text>
</comment>
<organism evidence="1 2">
    <name type="scientific">Chryseobacterium endalhagicum</name>
    <dbReference type="NCBI Taxonomy" id="2797638"/>
    <lineage>
        <taxon>Bacteria</taxon>
        <taxon>Pseudomonadati</taxon>
        <taxon>Bacteroidota</taxon>
        <taxon>Flavobacteriia</taxon>
        <taxon>Flavobacteriales</taxon>
        <taxon>Weeksellaceae</taxon>
        <taxon>Chryseobacterium group</taxon>
        <taxon>Chryseobacterium</taxon>
    </lineage>
</organism>
<protein>
    <recommendedName>
        <fullName evidence="3">DUF4258 domain-containing protein</fullName>
    </recommendedName>
</protein>
<name>A0ABS1QG21_9FLAO</name>
<dbReference type="EMBL" id="JAELVM010000002">
    <property type="protein sequence ID" value="MBL1221539.1"/>
    <property type="molecule type" value="Genomic_DNA"/>
</dbReference>
<evidence type="ECO:0008006" key="3">
    <source>
        <dbReference type="Google" id="ProtNLM"/>
    </source>
</evidence>